<sequence>MNRIIPQEGPKKYFSVCPADTEIRDGCSCSILSRHPSGKVDLPWAGGRPFGGRRQPRANVRIPTTVFRSRCGVLTAVPWRTASAVRQDTDAYLLNLLAIGGIMLRELIYAQAVALLLKPLCILCSYAQRIGELVRGGYVQFVRTWGSDVV</sequence>
<gene>
    <name evidence="1" type="ORF">NDU88_004161</name>
</gene>
<comment type="caution">
    <text evidence="1">The sequence shown here is derived from an EMBL/GenBank/DDBJ whole genome shotgun (WGS) entry which is preliminary data.</text>
</comment>
<evidence type="ECO:0000313" key="2">
    <source>
        <dbReference type="Proteomes" id="UP001066276"/>
    </source>
</evidence>
<reference evidence="1" key="1">
    <citation type="journal article" date="2022" name="bioRxiv">
        <title>Sequencing and chromosome-scale assembly of the giantPleurodeles waltlgenome.</title>
        <authorList>
            <person name="Brown T."/>
            <person name="Elewa A."/>
            <person name="Iarovenko S."/>
            <person name="Subramanian E."/>
            <person name="Araus A.J."/>
            <person name="Petzold A."/>
            <person name="Susuki M."/>
            <person name="Suzuki K.-i.T."/>
            <person name="Hayashi T."/>
            <person name="Toyoda A."/>
            <person name="Oliveira C."/>
            <person name="Osipova E."/>
            <person name="Leigh N.D."/>
            <person name="Simon A."/>
            <person name="Yun M.H."/>
        </authorList>
    </citation>
    <scope>NUCLEOTIDE SEQUENCE</scope>
    <source>
        <strain evidence="1">20211129_DDA</strain>
        <tissue evidence="1">Liver</tissue>
    </source>
</reference>
<protein>
    <submittedName>
        <fullName evidence="1">Uncharacterized protein</fullName>
    </submittedName>
</protein>
<dbReference type="AlphaFoldDB" id="A0AAV7W888"/>
<evidence type="ECO:0000313" key="1">
    <source>
        <dbReference type="EMBL" id="KAJ1208778.1"/>
    </source>
</evidence>
<dbReference type="EMBL" id="JANPWB010000002">
    <property type="protein sequence ID" value="KAJ1208778.1"/>
    <property type="molecule type" value="Genomic_DNA"/>
</dbReference>
<name>A0AAV7W888_PLEWA</name>
<dbReference type="Proteomes" id="UP001066276">
    <property type="component" value="Chromosome 1_2"/>
</dbReference>
<accession>A0AAV7W888</accession>
<keyword evidence="2" id="KW-1185">Reference proteome</keyword>
<proteinExistence type="predicted"/>
<organism evidence="1 2">
    <name type="scientific">Pleurodeles waltl</name>
    <name type="common">Iberian ribbed newt</name>
    <dbReference type="NCBI Taxonomy" id="8319"/>
    <lineage>
        <taxon>Eukaryota</taxon>
        <taxon>Metazoa</taxon>
        <taxon>Chordata</taxon>
        <taxon>Craniata</taxon>
        <taxon>Vertebrata</taxon>
        <taxon>Euteleostomi</taxon>
        <taxon>Amphibia</taxon>
        <taxon>Batrachia</taxon>
        <taxon>Caudata</taxon>
        <taxon>Salamandroidea</taxon>
        <taxon>Salamandridae</taxon>
        <taxon>Pleurodelinae</taxon>
        <taxon>Pleurodeles</taxon>
    </lineage>
</organism>